<dbReference type="EMBL" id="NEVJ01000003">
    <property type="protein sequence ID" value="OZI19870.1"/>
    <property type="molecule type" value="Genomic_DNA"/>
</dbReference>
<dbReference type="PANTHER" id="PTHR23517:SF2">
    <property type="entry name" value="MULTIDRUG RESISTANCE PROTEIN MDTH"/>
    <property type="match status" value="1"/>
</dbReference>
<feature type="transmembrane region" description="Helical" evidence="8">
    <location>
        <begin position="167"/>
        <end position="186"/>
    </location>
</feature>
<evidence type="ECO:0000256" key="1">
    <source>
        <dbReference type="ARBA" id="ARBA00004651"/>
    </source>
</evidence>
<dbReference type="Gene3D" id="1.20.1250.20">
    <property type="entry name" value="MFS general substrate transporter like domains"/>
    <property type="match status" value="1"/>
</dbReference>
<feature type="transmembrane region" description="Helical" evidence="8">
    <location>
        <begin position="46"/>
        <end position="64"/>
    </location>
</feature>
<dbReference type="Pfam" id="PF07690">
    <property type="entry name" value="MFS_1"/>
    <property type="match status" value="1"/>
</dbReference>
<dbReference type="SUPFAM" id="SSF103473">
    <property type="entry name" value="MFS general substrate transporter"/>
    <property type="match status" value="1"/>
</dbReference>
<feature type="transmembrane region" description="Helical" evidence="8">
    <location>
        <begin position="231"/>
        <end position="251"/>
    </location>
</feature>
<keyword evidence="11" id="KW-1185">Reference proteome</keyword>
<dbReference type="InterPro" id="IPR036259">
    <property type="entry name" value="MFS_trans_sf"/>
</dbReference>
<evidence type="ECO:0000259" key="9">
    <source>
        <dbReference type="PROSITE" id="PS50850"/>
    </source>
</evidence>
<feature type="transmembrane region" description="Helical" evidence="8">
    <location>
        <begin position="257"/>
        <end position="276"/>
    </location>
</feature>
<keyword evidence="5 8" id="KW-1133">Transmembrane helix</keyword>
<evidence type="ECO:0000256" key="8">
    <source>
        <dbReference type="SAM" id="Phobius"/>
    </source>
</evidence>
<dbReference type="OrthoDB" id="5966585at2"/>
<evidence type="ECO:0000256" key="7">
    <source>
        <dbReference type="SAM" id="MobiDB-lite"/>
    </source>
</evidence>
<feature type="transmembrane region" description="Helical" evidence="8">
    <location>
        <begin position="297"/>
        <end position="318"/>
    </location>
</feature>
<accession>A0A261R5K3</accession>
<keyword evidence="6 8" id="KW-0472">Membrane</keyword>
<evidence type="ECO:0000313" key="11">
    <source>
        <dbReference type="Proteomes" id="UP000216857"/>
    </source>
</evidence>
<feature type="transmembrane region" description="Helical" evidence="8">
    <location>
        <begin position="76"/>
        <end position="94"/>
    </location>
</feature>
<evidence type="ECO:0000313" key="10">
    <source>
        <dbReference type="EMBL" id="OZI19870.1"/>
    </source>
</evidence>
<sequence>MRLTRRTSVVAALGTTQTLAWASSYYLPAMLSAPMARDLHVAEPTIFAAFSFALVISALLGPHSGQAIDRWGGRPVLMATNVVFALGLACLGSVESAVGLFAAWALLGVGMGCGLYEAAFSSLVRLYGQHSRGAISGITLIAGFASTVGWPLTHYLQVEFGWREACYAWAVLHLVLALPLNFLLPSPGATAMAARRPSTAPASRSAPAGVPTTAPASASSKIPTPTPTTTWATVVLAAVFAITWFISTALAAHLPRLLMAGGATLAVAVGAGSLMGPSQVGARLLEFGLLRRVHPLLSARLATVAHPIGALLLLMFGAPFASVFVVLHGAGNGILTIAKGTLPLVLFGAQGYGARQGMLMVPARITQALAPWLFGLCLDHWGAGALWVSTALSLAAFGALLSLSAATRLNASAG</sequence>
<reference evidence="10" key="1">
    <citation type="submission" date="2017-05" db="EMBL/GenBank/DDBJ databases">
        <title>Complete and WGS of Bordetella genogroups.</title>
        <authorList>
            <person name="Spilker T."/>
            <person name="Lipuma J."/>
        </authorList>
    </citation>
    <scope>NUCLEOTIDE SEQUENCE</scope>
    <source>
        <strain evidence="10">AU21707</strain>
    </source>
</reference>
<evidence type="ECO:0000256" key="2">
    <source>
        <dbReference type="ARBA" id="ARBA00022448"/>
    </source>
</evidence>
<proteinExistence type="predicted"/>
<comment type="caution">
    <text evidence="10">The sequence shown here is derived from an EMBL/GenBank/DDBJ whole genome shotgun (WGS) entry which is preliminary data.</text>
</comment>
<dbReference type="InterPro" id="IPR020846">
    <property type="entry name" value="MFS_dom"/>
</dbReference>
<keyword evidence="2" id="KW-0813">Transport</keyword>
<dbReference type="PROSITE" id="PS50850">
    <property type="entry name" value="MFS"/>
    <property type="match status" value="1"/>
</dbReference>
<dbReference type="GO" id="GO:0005886">
    <property type="term" value="C:plasma membrane"/>
    <property type="evidence" value="ECO:0007669"/>
    <property type="project" value="UniProtKB-SubCell"/>
</dbReference>
<keyword evidence="4 8" id="KW-0812">Transmembrane</keyword>
<name>A0A261R5K3_9BORD</name>
<evidence type="ECO:0000256" key="6">
    <source>
        <dbReference type="ARBA" id="ARBA00023136"/>
    </source>
</evidence>
<organism evidence="10 11">
    <name type="scientific">Bordetella genomosp. 9</name>
    <dbReference type="NCBI Taxonomy" id="1416803"/>
    <lineage>
        <taxon>Bacteria</taxon>
        <taxon>Pseudomonadati</taxon>
        <taxon>Pseudomonadota</taxon>
        <taxon>Betaproteobacteria</taxon>
        <taxon>Burkholderiales</taxon>
        <taxon>Alcaligenaceae</taxon>
        <taxon>Bordetella</taxon>
    </lineage>
</organism>
<dbReference type="AlphaFoldDB" id="A0A261R5K3"/>
<dbReference type="GO" id="GO:0022857">
    <property type="term" value="F:transmembrane transporter activity"/>
    <property type="evidence" value="ECO:0007669"/>
    <property type="project" value="InterPro"/>
</dbReference>
<feature type="transmembrane region" description="Helical" evidence="8">
    <location>
        <begin position="133"/>
        <end position="152"/>
    </location>
</feature>
<dbReference type="InterPro" id="IPR050171">
    <property type="entry name" value="MFS_Transporters"/>
</dbReference>
<feature type="domain" description="Major facilitator superfamily (MFS) profile" evidence="9">
    <location>
        <begin position="9"/>
        <end position="408"/>
    </location>
</feature>
<dbReference type="RefSeq" id="WP_094848494.1">
    <property type="nucleotide sequence ID" value="NZ_NEVJ01000003.1"/>
</dbReference>
<evidence type="ECO:0000256" key="4">
    <source>
        <dbReference type="ARBA" id="ARBA00022692"/>
    </source>
</evidence>
<feature type="transmembrane region" description="Helical" evidence="8">
    <location>
        <begin position="384"/>
        <end position="406"/>
    </location>
</feature>
<evidence type="ECO:0000256" key="5">
    <source>
        <dbReference type="ARBA" id="ARBA00022989"/>
    </source>
</evidence>
<feature type="transmembrane region" description="Helical" evidence="8">
    <location>
        <begin position="324"/>
        <end position="347"/>
    </location>
</feature>
<protein>
    <submittedName>
        <fullName evidence="10">MFS transporter</fullName>
    </submittedName>
</protein>
<gene>
    <name evidence="10" type="ORF">CAL26_20120</name>
</gene>
<comment type="subcellular location">
    <subcellularLocation>
        <location evidence="1">Cell membrane</location>
        <topology evidence="1">Multi-pass membrane protein</topology>
    </subcellularLocation>
</comment>
<dbReference type="PANTHER" id="PTHR23517">
    <property type="entry name" value="RESISTANCE PROTEIN MDTM, PUTATIVE-RELATED-RELATED"/>
    <property type="match status" value="1"/>
</dbReference>
<keyword evidence="3" id="KW-1003">Cell membrane</keyword>
<feature type="region of interest" description="Disordered" evidence="7">
    <location>
        <begin position="195"/>
        <end position="223"/>
    </location>
</feature>
<dbReference type="InterPro" id="IPR011701">
    <property type="entry name" value="MFS"/>
</dbReference>
<dbReference type="Proteomes" id="UP000216857">
    <property type="component" value="Unassembled WGS sequence"/>
</dbReference>
<evidence type="ECO:0000256" key="3">
    <source>
        <dbReference type="ARBA" id="ARBA00022475"/>
    </source>
</evidence>